<feature type="domain" description="Protein kinase" evidence="14">
    <location>
        <begin position="73"/>
        <end position="354"/>
    </location>
</feature>
<evidence type="ECO:0000259" key="14">
    <source>
        <dbReference type="PROSITE" id="PS50011"/>
    </source>
</evidence>
<keyword evidence="9 12" id="KW-0067">ATP-binding</keyword>
<dbReference type="InterPro" id="IPR008271">
    <property type="entry name" value="Ser/Thr_kinase_AS"/>
</dbReference>
<dbReference type="PANTHER" id="PTHR24346:SF110">
    <property type="entry name" value="NON-SPECIFIC SERINE_THREONINE PROTEIN KINASE"/>
    <property type="match status" value="1"/>
</dbReference>
<keyword evidence="8" id="KW-0418">Kinase</keyword>
<dbReference type="InterPro" id="IPR000719">
    <property type="entry name" value="Prot_kinase_dom"/>
</dbReference>
<evidence type="ECO:0000256" key="4">
    <source>
        <dbReference type="ARBA" id="ARBA00022527"/>
    </source>
</evidence>
<feature type="region of interest" description="Disordered" evidence="13">
    <location>
        <begin position="1463"/>
        <end position="1502"/>
    </location>
</feature>
<keyword evidence="5" id="KW-0597">Phosphoprotein</keyword>
<feature type="compositionally biased region" description="Polar residues" evidence="13">
    <location>
        <begin position="813"/>
        <end position="830"/>
    </location>
</feature>
<comment type="subcellular location">
    <subcellularLocation>
        <location evidence="1">Bud neck</location>
    </subcellularLocation>
</comment>
<dbReference type="Pfam" id="PF00069">
    <property type="entry name" value="Pkinase"/>
    <property type="match status" value="1"/>
</dbReference>
<dbReference type="HOGENOM" id="CLU_003225_1_0_1"/>
<feature type="region of interest" description="Disordered" evidence="13">
    <location>
        <begin position="47"/>
        <end position="85"/>
    </location>
</feature>
<feature type="compositionally biased region" description="Low complexity" evidence="13">
    <location>
        <begin position="74"/>
        <end position="85"/>
    </location>
</feature>
<feature type="compositionally biased region" description="Polar residues" evidence="13">
    <location>
        <begin position="472"/>
        <end position="485"/>
    </location>
</feature>
<dbReference type="InterPro" id="IPR017441">
    <property type="entry name" value="Protein_kinase_ATP_BS"/>
</dbReference>
<evidence type="ECO:0000256" key="10">
    <source>
        <dbReference type="ARBA" id="ARBA00047899"/>
    </source>
</evidence>
<feature type="region of interest" description="Disordered" evidence="13">
    <location>
        <begin position="453"/>
        <end position="538"/>
    </location>
</feature>
<comment type="catalytic activity">
    <reaction evidence="10">
        <text>L-threonyl-[protein] + ATP = O-phospho-L-threonyl-[protein] + ADP + H(+)</text>
        <dbReference type="Rhea" id="RHEA:46608"/>
        <dbReference type="Rhea" id="RHEA-COMP:11060"/>
        <dbReference type="Rhea" id="RHEA-COMP:11605"/>
        <dbReference type="ChEBI" id="CHEBI:15378"/>
        <dbReference type="ChEBI" id="CHEBI:30013"/>
        <dbReference type="ChEBI" id="CHEBI:30616"/>
        <dbReference type="ChEBI" id="CHEBI:61977"/>
        <dbReference type="ChEBI" id="CHEBI:456216"/>
        <dbReference type="EC" id="2.7.11.1"/>
    </reaction>
</comment>
<dbReference type="eggNOG" id="KOG0588">
    <property type="taxonomic scope" value="Eukaryota"/>
</dbReference>
<dbReference type="GO" id="GO:1900481">
    <property type="term" value="P:negative regulation of diacylglycerol biosynthetic process"/>
    <property type="evidence" value="ECO:0007669"/>
    <property type="project" value="EnsemblFungi"/>
</dbReference>
<dbReference type="KEGG" id="tbl:TBLA_0I01150"/>
<feature type="compositionally biased region" description="Polar residues" evidence="13">
    <location>
        <begin position="47"/>
        <end position="61"/>
    </location>
</feature>
<comment type="similarity">
    <text evidence="2">Belongs to the protein kinase superfamily. CAMK Ser/Thr protein kinase family. NIM1 subfamily.</text>
</comment>
<feature type="compositionally biased region" description="Polar residues" evidence="13">
    <location>
        <begin position="1000"/>
        <end position="1016"/>
    </location>
</feature>
<dbReference type="RefSeq" id="XP_004182294.1">
    <property type="nucleotide sequence ID" value="XM_004182246.1"/>
</dbReference>
<feature type="compositionally biased region" description="Low complexity" evidence="13">
    <location>
        <begin position="555"/>
        <end position="572"/>
    </location>
</feature>
<dbReference type="SUPFAM" id="SSF56112">
    <property type="entry name" value="Protein kinase-like (PK-like)"/>
    <property type="match status" value="1"/>
</dbReference>
<dbReference type="STRING" id="1071380.I2H8S3"/>
<feature type="region of interest" description="Disordered" evidence="13">
    <location>
        <begin position="662"/>
        <end position="690"/>
    </location>
</feature>
<comment type="catalytic activity">
    <reaction evidence="11">
        <text>L-seryl-[protein] + ATP = O-phospho-L-seryl-[protein] + ADP + H(+)</text>
        <dbReference type="Rhea" id="RHEA:17989"/>
        <dbReference type="Rhea" id="RHEA-COMP:9863"/>
        <dbReference type="Rhea" id="RHEA-COMP:11604"/>
        <dbReference type="ChEBI" id="CHEBI:15378"/>
        <dbReference type="ChEBI" id="CHEBI:29999"/>
        <dbReference type="ChEBI" id="CHEBI:30616"/>
        <dbReference type="ChEBI" id="CHEBI:83421"/>
        <dbReference type="ChEBI" id="CHEBI:456216"/>
        <dbReference type="EC" id="2.7.11.1"/>
    </reaction>
</comment>
<evidence type="ECO:0000313" key="16">
    <source>
        <dbReference type="Proteomes" id="UP000002866"/>
    </source>
</evidence>
<keyword evidence="6" id="KW-0808">Transferase</keyword>
<keyword evidence="7 12" id="KW-0547">Nucleotide-binding</keyword>
<feature type="region of interest" description="Disordered" evidence="13">
    <location>
        <begin position="911"/>
        <end position="945"/>
    </location>
</feature>
<evidence type="ECO:0000256" key="7">
    <source>
        <dbReference type="ARBA" id="ARBA00022741"/>
    </source>
</evidence>
<reference evidence="15 16" key="1">
    <citation type="journal article" date="2011" name="Proc. Natl. Acad. Sci. U.S.A.">
        <title>Evolutionary erosion of yeast sex chromosomes by mating-type switching accidents.</title>
        <authorList>
            <person name="Gordon J.L."/>
            <person name="Armisen D."/>
            <person name="Proux-Wera E."/>
            <person name="Oheigeartaigh S.S."/>
            <person name="Byrne K.P."/>
            <person name="Wolfe K.H."/>
        </authorList>
    </citation>
    <scope>NUCLEOTIDE SEQUENCE [LARGE SCALE GENOMIC DNA]</scope>
    <source>
        <strain evidence="16">ATCC 34711 / CBS 6284 / DSM 70876 / NBRC 10599 / NRRL Y-10934 / UCD 77-7</strain>
    </source>
</reference>
<dbReference type="FunFam" id="1.10.510.10:FF:000394">
    <property type="entry name" value="Serine/threonine-protein kinase HSL1"/>
    <property type="match status" value="1"/>
</dbReference>
<dbReference type="InterPro" id="IPR011009">
    <property type="entry name" value="Kinase-like_dom_sf"/>
</dbReference>
<gene>
    <name evidence="15" type="primary">TBLA0I01150</name>
    <name evidence="15" type="ORF">TBLA_0I01150</name>
</gene>
<dbReference type="GO" id="GO:0000086">
    <property type="term" value="P:G2/M transition of mitotic cell cycle"/>
    <property type="evidence" value="ECO:0007669"/>
    <property type="project" value="EnsemblFungi"/>
</dbReference>
<proteinExistence type="inferred from homology"/>
<dbReference type="PANTHER" id="PTHR24346">
    <property type="entry name" value="MAP/MICROTUBULE AFFINITY-REGULATING KINASE"/>
    <property type="match status" value="1"/>
</dbReference>
<dbReference type="GO" id="GO:1902935">
    <property type="term" value="P:protein localization to septin ring"/>
    <property type="evidence" value="ECO:0007669"/>
    <property type="project" value="EnsemblFungi"/>
</dbReference>
<evidence type="ECO:0000256" key="5">
    <source>
        <dbReference type="ARBA" id="ARBA00022553"/>
    </source>
</evidence>
<dbReference type="GO" id="GO:0000144">
    <property type="term" value="C:cellular bud neck septin ring"/>
    <property type="evidence" value="ECO:0007669"/>
    <property type="project" value="EnsemblFungi"/>
</dbReference>
<feature type="compositionally biased region" description="Polar residues" evidence="13">
    <location>
        <begin position="1470"/>
        <end position="1484"/>
    </location>
</feature>
<feature type="region of interest" description="Disordered" evidence="13">
    <location>
        <begin position="107"/>
        <end position="143"/>
    </location>
</feature>
<feature type="region of interest" description="Disordered" evidence="13">
    <location>
        <begin position="984"/>
        <end position="1016"/>
    </location>
</feature>
<evidence type="ECO:0000256" key="11">
    <source>
        <dbReference type="ARBA" id="ARBA00048679"/>
    </source>
</evidence>
<feature type="region of interest" description="Disordered" evidence="13">
    <location>
        <begin position="1652"/>
        <end position="1671"/>
    </location>
</feature>
<dbReference type="PROSITE" id="PS00108">
    <property type="entry name" value="PROTEIN_KINASE_ST"/>
    <property type="match status" value="1"/>
</dbReference>
<feature type="compositionally biased region" description="Polar residues" evidence="13">
    <location>
        <begin position="912"/>
        <end position="925"/>
    </location>
</feature>
<evidence type="ECO:0000256" key="9">
    <source>
        <dbReference type="ARBA" id="ARBA00022840"/>
    </source>
</evidence>
<feature type="compositionally biased region" description="Low complexity" evidence="13">
    <location>
        <begin position="831"/>
        <end position="844"/>
    </location>
</feature>
<dbReference type="Proteomes" id="UP000002866">
    <property type="component" value="Chromosome 9"/>
</dbReference>
<feature type="compositionally biased region" description="Polar residues" evidence="13">
    <location>
        <begin position="1581"/>
        <end position="1591"/>
    </location>
</feature>
<evidence type="ECO:0000256" key="12">
    <source>
        <dbReference type="PROSITE-ProRule" id="PRU10141"/>
    </source>
</evidence>
<feature type="region of interest" description="Disordered" evidence="13">
    <location>
        <begin position="811"/>
        <end position="848"/>
    </location>
</feature>
<dbReference type="GO" id="GO:0004674">
    <property type="term" value="F:protein serine/threonine kinase activity"/>
    <property type="evidence" value="ECO:0007669"/>
    <property type="project" value="UniProtKB-KW"/>
</dbReference>
<evidence type="ECO:0000256" key="13">
    <source>
        <dbReference type="SAM" id="MobiDB-lite"/>
    </source>
</evidence>
<dbReference type="GO" id="GO:0044879">
    <property type="term" value="P:mitotic morphogenesis checkpoint signaling"/>
    <property type="evidence" value="ECO:0007669"/>
    <property type="project" value="EnsemblFungi"/>
</dbReference>
<feature type="compositionally biased region" description="Basic residues" evidence="13">
    <location>
        <begin position="1653"/>
        <end position="1667"/>
    </location>
</feature>
<feature type="compositionally biased region" description="Low complexity" evidence="13">
    <location>
        <begin position="931"/>
        <end position="945"/>
    </location>
</feature>
<dbReference type="FunCoup" id="I2H8S3">
    <property type="interactions" value="598"/>
</dbReference>
<feature type="compositionally biased region" description="Polar residues" evidence="13">
    <location>
        <begin position="118"/>
        <end position="143"/>
    </location>
</feature>
<dbReference type="SMART" id="SM00220">
    <property type="entry name" value="S_TKc"/>
    <property type="match status" value="1"/>
</dbReference>
<keyword evidence="4" id="KW-0723">Serine/threonine-protein kinase</keyword>
<evidence type="ECO:0000256" key="1">
    <source>
        <dbReference type="ARBA" id="ARBA00004266"/>
    </source>
</evidence>
<dbReference type="InParanoid" id="I2H8S3"/>
<keyword evidence="16" id="KW-1185">Reference proteome</keyword>
<feature type="region of interest" description="Disordered" evidence="13">
    <location>
        <begin position="553"/>
        <end position="572"/>
    </location>
</feature>
<sequence length="1745" mass="194410">MTTLAAPLPNPPCINNTSITPDSSQIVSNSNIERVIKSVTDATKRLSQAESTISTNANTQSSKRKTRDTVGPWKLGKTLGKGSSGRVRLAKNMKTGQLAAIKIVPKNFHSKKKRQDSPAKSLSSSPDKPYTTHSNETNPSNNSYGIEREIVIMKLISHPNVMGLYEVWENKSELYLVLEYVDGGELFDYLVSRGKLPEREAVHYFKQIIQGVAYCHAFNICHRDLKPENLLLDKKNKIIKIADFGMAALEVSDKLLSTSCGSPHYASPEIVMGKSYHGSPTDVWSCGIILFALLTGHLPFNHDNIKKLLLKVQSGVYHMPSDLSPDAKDLISKILVVDPDKRLTTTEILNHSLITKYDRMGLTNRNYNNNLSMARDKSNSNLNFINNLSNVDILLQNPCDIDTSILSNLQILWHGESKHAIIDKLLQPNMNEEKLFYSLLLKYKQKNSKFFPGNTVPSTSANESLLPPPGISNRSNSPTIQNNAETPFELESADSSTNQNAPKLRQKSQFSLDNMSKSGNTSGTASRDNSENLSTDISDITYENTYDVTYENTLESSSQEVSGETSEGTGEISNESLESLKETNNLIKKSSNSGSNNTTDSDSDEINILIPNLPSIAPNFPASTPRSFKRVSSKVSIHSSTSFRATRSKSIVSSISKRNINNIVSPNGPSKPISPRKQYKARRTLQNSASKRSLYSLQSISKRSLNLNEFLVSDSKMFPTQDLPPLPTTLGSVNFEDLCDQILFGEGMKKITESPQDNKTSNGEDFTDVSSNISHGTITNAQEGYKTQNNIPVLKEEGVYVKEVRNIQPAFQFRNTSPDTHNQSKNDSYFSRSSSEQPSLASESMNLPSLHLDDPSYSEYAAEYTTGLSNIIKKNNINNDIFHTPTHELVENDELKIKKNNYVTKMEPSPISALNLQTTNNSHSSLDPKRSLSGNNNNSNNNNESLVTSLLHSSGVSRTNRNSFLQSIKEQDDDQWFTKIQNTQRERRNASLKVQKESRNLINSTPHMSTPLEDTNSNRFELDLNRQSVLAESSAIEHPLLKMPSSLLNSSMTFRNLTDLLGDTNSDEIISSTKRYSQLSSAVPLRKQSTKISLTPKSNLMRQVEGQPAPVENRISHLDPHLSDYSSISYANEMPSATYTAQYVKVSNGNNFNFQDVSIPSIDGISKSEESDIAKDDTHTAMNEIASVIAVNKDKSISDMRSSQALEMSQLPTNTNVTNTTTENGTINIFEDAPTDSSSMETGSSCSDYQGNIHKKAVSIDTLNTSNVILPETNVRVSLYLNNNSTANANLPRKTTEEILSKFQNSPEKPLIVQRNHSIQKRWSKVATNSNGKHLSLGISKSLMSMFKDLDEDQEDTSMINPNELLSQGIMQDLDKETSDICKTNGNIIEEGTDEYHDTDGNRNKNNRVTMLFEEENFVSATTSNNSMENKLNQLKNISMENTHNEDEDVSEQISIPAELLNKEKKNDNDISQFNDNKSRQVSGSKHPYQPVATEKETESNKKVIPKIVLNPSNNNNMKEHRKDDTNIEHKNNNQIPPPIPSIPAPPVRKAPLPPPTTKPPVPLTNNFTKSNTKSKETDTITKGSKNNNTTHAKKSNWFTKMFSGFGSNNNSNNNSSSMSSKQTVVLVKTHRTKLKFDNAHKLMLNEMEKQGIKHNKPKSHRSKNKLGLKSMKSSSTKVEYECEFIKGNFKFQIGIESNNDDMSLIIVKKKGKYTVDDEMVKIFAQLNEDINRVILETEMKHSSA</sequence>
<organism evidence="15 16">
    <name type="scientific">Henningerozyma blattae (strain ATCC 34711 / CBS 6284 / DSM 70876 / NBRC 10599 / NRRL Y-10934 / UCD 77-7)</name>
    <name type="common">Yeast</name>
    <name type="synonym">Tetrapisispora blattae</name>
    <dbReference type="NCBI Taxonomy" id="1071380"/>
    <lineage>
        <taxon>Eukaryota</taxon>
        <taxon>Fungi</taxon>
        <taxon>Dikarya</taxon>
        <taxon>Ascomycota</taxon>
        <taxon>Saccharomycotina</taxon>
        <taxon>Saccharomycetes</taxon>
        <taxon>Saccharomycetales</taxon>
        <taxon>Saccharomycetaceae</taxon>
        <taxon>Henningerozyma</taxon>
    </lineage>
</organism>
<dbReference type="GeneID" id="14497953"/>
<feature type="binding site" evidence="12">
    <location>
        <position position="102"/>
    </location>
    <ligand>
        <name>ATP</name>
        <dbReference type="ChEBI" id="CHEBI:30616"/>
    </ligand>
</feature>
<evidence type="ECO:0000256" key="6">
    <source>
        <dbReference type="ARBA" id="ARBA00022679"/>
    </source>
</evidence>
<evidence type="ECO:0000256" key="8">
    <source>
        <dbReference type="ARBA" id="ARBA00022777"/>
    </source>
</evidence>
<dbReference type="PROSITE" id="PS00107">
    <property type="entry name" value="PROTEIN_KINASE_ATP"/>
    <property type="match status" value="1"/>
</dbReference>
<dbReference type="CDD" id="cd14081">
    <property type="entry name" value="STKc_BRSK1_2"/>
    <property type="match status" value="1"/>
</dbReference>
<dbReference type="EC" id="2.7.11.1" evidence="3"/>
<evidence type="ECO:0000256" key="2">
    <source>
        <dbReference type="ARBA" id="ARBA00010791"/>
    </source>
</evidence>
<evidence type="ECO:0000313" key="15">
    <source>
        <dbReference type="EMBL" id="CCH62775.1"/>
    </source>
</evidence>
<protein>
    <recommendedName>
        <fullName evidence="3">non-specific serine/threonine protein kinase</fullName>
        <ecNumber evidence="3">2.7.11.1</ecNumber>
    </recommendedName>
</protein>
<accession>I2H8S3</accession>
<name>I2H8S3_HENB6</name>
<dbReference type="GO" id="GO:0030163">
    <property type="term" value="P:protein catabolic process"/>
    <property type="evidence" value="ECO:0007669"/>
    <property type="project" value="EnsemblFungi"/>
</dbReference>
<feature type="compositionally biased region" description="Basic and acidic residues" evidence="13">
    <location>
        <begin position="984"/>
        <end position="999"/>
    </location>
</feature>
<dbReference type="OrthoDB" id="504170at2759"/>
<dbReference type="GO" id="GO:0005524">
    <property type="term" value="F:ATP binding"/>
    <property type="evidence" value="ECO:0007669"/>
    <property type="project" value="UniProtKB-UniRule"/>
</dbReference>
<dbReference type="EMBL" id="HE806324">
    <property type="protein sequence ID" value="CCH62775.1"/>
    <property type="molecule type" value="Genomic_DNA"/>
</dbReference>
<evidence type="ECO:0000256" key="3">
    <source>
        <dbReference type="ARBA" id="ARBA00012513"/>
    </source>
</evidence>
<feature type="region of interest" description="Disordered" evidence="13">
    <location>
        <begin position="1555"/>
        <end position="1592"/>
    </location>
</feature>
<feature type="compositionally biased region" description="Polar residues" evidence="13">
    <location>
        <begin position="493"/>
        <end position="538"/>
    </location>
</feature>
<dbReference type="Gene3D" id="1.10.510.10">
    <property type="entry name" value="Transferase(Phosphotransferase) domain 1"/>
    <property type="match status" value="1"/>
</dbReference>
<dbReference type="PROSITE" id="PS50011">
    <property type="entry name" value="PROTEIN_KINASE_DOM"/>
    <property type="match status" value="1"/>
</dbReference>